<dbReference type="EMBL" id="JARBJD010000076">
    <property type="protein sequence ID" value="KAK2954552.1"/>
    <property type="molecule type" value="Genomic_DNA"/>
</dbReference>
<comment type="caution">
    <text evidence="1">The sequence shown here is derived from an EMBL/GenBank/DDBJ whole genome shotgun (WGS) entry which is preliminary data.</text>
</comment>
<reference evidence="1 2" key="1">
    <citation type="journal article" date="2022" name="bioRxiv">
        <title>Genomics of Preaxostyla Flagellates Illuminates Evolutionary Transitions and the Path Towards Mitochondrial Loss.</title>
        <authorList>
            <person name="Novak L.V.F."/>
            <person name="Treitli S.C."/>
            <person name="Pyrih J."/>
            <person name="Halakuc P."/>
            <person name="Pipaliya S.V."/>
            <person name="Vacek V."/>
            <person name="Brzon O."/>
            <person name="Soukal P."/>
            <person name="Eme L."/>
            <person name="Dacks J.B."/>
            <person name="Karnkowska A."/>
            <person name="Elias M."/>
            <person name="Hampl V."/>
        </authorList>
    </citation>
    <scope>NUCLEOTIDE SEQUENCE [LARGE SCALE GENOMIC DNA]</scope>
    <source>
        <strain evidence="1">NAU3</strain>
        <tissue evidence="1">Gut</tissue>
    </source>
</reference>
<protein>
    <submittedName>
        <fullName evidence="1">Uncharacterized protein</fullName>
    </submittedName>
</protein>
<proteinExistence type="predicted"/>
<evidence type="ECO:0000313" key="1">
    <source>
        <dbReference type="EMBL" id="KAK2954552.1"/>
    </source>
</evidence>
<name>A0ABQ9XSX2_9EUKA</name>
<evidence type="ECO:0000313" key="2">
    <source>
        <dbReference type="Proteomes" id="UP001281761"/>
    </source>
</evidence>
<organism evidence="1 2">
    <name type="scientific">Blattamonas nauphoetae</name>
    <dbReference type="NCBI Taxonomy" id="2049346"/>
    <lineage>
        <taxon>Eukaryota</taxon>
        <taxon>Metamonada</taxon>
        <taxon>Preaxostyla</taxon>
        <taxon>Oxymonadida</taxon>
        <taxon>Blattamonas</taxon>
    </lineage>
</organism>
<sequence>MRIKEPTLPSFCLTTPICCSASLSNSFGERRCSLAVVGAHVNCPVATCASEDVVGGTVCASVDLSVDHFIRLLFERCHLSQEKTIWNPGSVRSAGDYFRSPRLSCSELFGFGLATNDDDRVRQDEAVLPNTQALFLLLLFASGLPPK</sequence>
<accession>A0ABQ9XSX2</accession>
<keyword evidence="2" id="KW-1185">Reference proteome</keyword>
<gene>
    <name evidence="1" type="ORF">BLNAU_10403</name>
</gene>
<dbReference type="Proteomes" id="UP001281761">
    <property type="component" value="Unassembled WGS sequence"/>
</dbReference>